<evidence type="ECO:0000256" key="6">
    <source>
        <dbReference type="ARBA" id="ARBA00023237"/>
    </source>
</evidence>
<evidence type="ECO:0000313" key="9">
    <source>
        <dbReference type="EMBL" id="TCD03165.1"/>
    </source>
</evidence>
<dbReference type="InterPro" id="IPR036942">
    <property type="entry name" value="Beta-barrel_TonB_sf"/>
</dbReference>
<dbReference type="SUPFAM" id="SSF56935">
    <property type="entry name" value="Porins"/>
    <property type="match status" value="1"/>
</dbReference>
<keyword evidence="3 7" id="KW-1134">Transmembrane beta strand</keyword>
<evidence type="ECO:0000259" key="8">
    <source>
        <dbReference type="Pfam" id="PF07715"/>
    </source>
</evidence>
<evidence type="ECO:0000313" key="10">
    <source>
        <dbReference type="Proteomes" id="UP000293347"/>
    </source>
</evidence>
<reference evidence="9 10" key="1">
    <citation type="submission" date="2019-02" db="EMBL/GenBank/DDBJ databases">
        <title>Pedobacter sp. RP-1-14 sp. nov., isolated from Arctic soil.</title>
        <authorList>
            <person name="Dahal R.H."/>
        </authorList>
    </citation>
    <scope>NUCLEOTIDE SEQUENCE [LARGE SCALE GENOMIC DNA]</scope>
    <source>
        <strain evidence="9 10">RP-1-14</strain>
    </source>
</reference>
<evidence type="ECO:0000256" key="7">
    <source>
        <dbReference type="PROSITE-ProRule" id="PRU01360"/>
    </source>
</evidence>
<dbReference type="InterPro" id="IPR037066">
    <property type="entry name" value="Plug_dom_sf"/>
</dbReference>
<keyword evidence="2 7" id="KW-0813">Transport</keyword>
<dbReference type="Pfam" id="PF07715">
    <property type="entry name" value="Plug"/>
    <property type="match status" value="1"/>
</dbReference>
<comment type="similarity">
    <text evidence="7">Belongs to the TonB-dependent receptor family.</text>
</comment>
<name>A0A4R0NUK0_9SPHI</name>
<dbReference type="GO" id="GO:0009279">
    <property type="term" value="C:cell outer membrane"/>
    <property type="evidence" value="ECO:0007669"/>
    <property type="project" value="UniProtKB-SubCell"/>
</dbReference>
<dbReference type="SUPFAM" id="SSF49464">
    <property type="entry name" value="Carboxypeptidase regulatory domain-like"/>
    <property type="match status" value="1"/>
</dbReference>
<organism evidence="9 10">
    <name type="scientific">Pedobacter psychroterrae</name>
    <dbReference type="NCBI Taxonomy" id="2530453"/>
    <lineage>
        <taxon>Bacteria</taxon>
        <taxon>Pseudomonadati</taxon>
        <taxon>Bacteroidota</taxon>
        <taxon>Sphingobacteriia</taxon>
        <taxon>Sphingobacteriales</taxon>
        <taxon>Sphingobacteriaceae</taxon>
        <taxon>Pedobacter</taxon>
    </lineage>
</organism>
<dbReference type="OrthoDB" id="9768177at2"/>
<keyword evidence="6 7" id="KW-0998">Cell outer membrane</keyword>
<dbReference type="Gene3D" id="2.60.40.1120">
    <property type="entry name" value="Carboxypeptidase-like, regulatory domain"/>
    <property type="match status" value="1"/>
</dbReference>
<evidence type="ECO:0000256" key="4">
    <source>
        <dbReference type="ARBA" id="ARBA00022692"/>
    </source>
</evidence>
<dbReference type="AlphaFoldDB" id="A0A4R0NUK0"/>
<dbReference type="Proteomes" id="UP000293347">
    <property type="component" value="Unassembled WGS sequence"/>
</dbReference>
<proteinExistence type="inferred from homology"/>
<gene>
    <name evidence="9" type="ORF">EZ437_04095</name>
</gene>
<evidence type="ECO:0000256" key="1">
    <source>
        <dbReference type="ARBA" id="ARBA00004571"/>
    </source>
</evidence>
<accession>A0A4R0NUK0</accession>
<dbReference type="NCBIfam" id="TIGR04056">
    <property type="entry name" value="OMP_RagA_SusC"/>
    <property type="match status" value="1"/>
</dbReference>
<dbReference type="Pfam" id="PF13715">
    <property type="entry name" value="CarbopepD_reg_2"/>
    <property type="match status" value="1"/>
</dbReference>
<keyword evidence="5 7" id="KW-0472">Membrane</keyword>
<protein>
    <submittedName>
        <fullName evidence="9">SusC/RagA family TonB-linked outer membrane protein</fullName>
    </submittedName>
</protein>
<feature type="domain" description="TonB-dependent receptor plug" evidence="8">
    <location>
        <begin position="141"/>
        <end position="248"/>
    </location>
</feature>
<comment type="caution">
    <text evidence="9">The sequence shown here is derived from an EMBL/GenBank/DDBJ whole genome shotgun (WGS) entry which is preliminary data.</text>
</comment>
<evidence type="ECO:0000256" key="3">
    <source>
        <dbReference type="ARBA" id="ARBA00022452"/>
    </source>
</evidence>
<keyword evidence="4 7" id="KW-0812">Transmembrane</keyword>
<dbReference type="InterPro" id="IPR039426">
    <property type="entry name" value="TonB-dep_rcpt-like"/>
</dbReference>
<dbReference type="PROSITE" id="PS52016">
    <property type="entry name" value="TONB_DEPENDENT_REC_3"/>
    <property type="match status" value="1"/>
</dbReference>
<evidence type="ECO:0000256" key="5">
    <source>
        <dbReference type="ARBA" id="ARBA00023136"/>
    </source>
</evidence>
<comment type="subcellular location">
    <subcellularLocation>
        <location evidence="1 7">Cell outer membrane</location>
        <topology evidence="1 7">Multi-pass membrane protein</topology>
    </subcellularLocation>
</comment>
<dbReference type="InterPro" id="IPR023996">
    <property type="entry name" value="TonB-dep_OMP_SusC/RagA"/>
</dbReference>
<keyword evidence="10" id="KW-1185">Reference proteome</keyword>
<sequence length="1079" mass="120567">MSCLALLSTFLFNQLTKFKKLNMKKTKPTIVLAMLCLIFSAKSQEKQANIQGRIIDEKQKPIPSASVRIKHTNKYATSNTSGTFTLQDVKLTDTLVITFIGYVTREVPVDKPLAYETVILASEENVLDLVEISTGYQTLPKERASGSFTQIDNKTINRNVGINILDRLEAVSSGMILNRGLAPATNNPKLSIRGRSTIFANTEPLIVLDGFPYEGSIDQINPADITSITILKDAAAASIWGTRAGNGVIVLTSKNGKFNQPMVIEASSTLTGTAKLDIFYSPQLSASEYIDLEALLFSKGYYTDEINRKYSPLTQAVETFIKRQAGQISAADSASQIESLKQQDIRKDIDRHLNRSQVYRQYQLNLKGGGSSNQYYFSAGYDKNLESQVSSNYERISLNANNSYLLLNEKLKLTGQVNFSSGTAREKFDTYLPFSPYEGLMGINGESLALTGALRQNYIDTAGRGKLLDWNYRPLDEREPNQSDQRIQYKINVGADYRILKSLTVSGSYQYLNENGDLQRLYQEQDYYARNLINRYSSISGIQTNRVIPIGGIQQEESQKTNSQILRFQLSYNAVLGEDHAINAIAGYEGSDGRIYNTGMTLYGYDPETATNGNQLINPRSYYPYFYDPGLSEQITTAPRQYNFTNINQSYYTNIAYTYLNKYTLSASARKDESNIFGVKASQKGVPLWSTGLVWNIANESFYHLDLLPILSFRATYGYNGNTDKTISGLLTVVNYGLNNPWGSNYARILNPPNPSLTWEKSRTWNLGLDFASRNNTLNGSIDLYRKDGQDLIGNSPIAMQTGIVSFKGNTAGLRTRGLDLLLNSKNLSGNFQWQSTYLLSYASDKVTSYKAKQGNNLSIVSGNYNNPLEGYPYNAVFSFPSAGLDANGAPRGYLNGEISKDYSAIITNQNPGELRYHGSSSPTYFGSLINTFTYHQFELSVNISYKLDYFFRRSQVFSGNLYTFRMDGYGERWQKPGDEALTKIPALNFPANNSANSFFQASEDLVEKADHIRLQDLRFAYSPEGLPIQKLGLSSASIFLYAKNMGLIWKATDQKIDPDYLNGYPHPLSLSVGINLKF</sequence>
<dbReference type="InterPro" id="IPR012910">
    <property type="entry name" value="Plug_dom"/>
</dbReference>
<dbReference type="Gene3D" id="2.40.170.20">
    <property type="entry name" value="TonB-dependent receptor, beta-barrel domain"/>
    <property type="match status" value="1"/>
</dbReference>
<dbReference type="Gene3D" id="2.170.130.10">
    <property type="entry name" value="TonB-dependent receptor, plug domain"/>
    <property type="match status" value="1"/>
</dbReference>
<dbReference type="InterPro" id="IPR008969">
    <property type="entry name" value="CarboxyPept-like_regulatory"/>
</dbReference>
<dbReference type="EMBL" id="SJSL01000001">
    <property type="protein sequence ID" value="TCD03165.1"/>
    <property type="molecule type" value="Genomic_DNA"/>
</dbReference>
<evidence type="ECO:0000256" key="2">
    <source>
        <dbReference type="ARBA" id="ARBA00022448"/>
    </source>
</evidence>